<dbReference type="AlphaFoldDB" id="A0A1M4TXC7"/>
<evidence type="ECO:0000259" key="1">
    <source>
        <dbReference type="SMART" id="SM00849"/>
    </source>
</evidence>
<dbReference type="STRING" id="1121884.SAMN02745131_00449"/>
<sequence>MSLFISALASGSNGNCYYVGNQHEAVLVDAGISCKEIEMRMSRLQLSLQKVKALFISHEHTDHIKGVANLSKKYRIPVYITPDTLRNGRLFLEKELIKDFRPSGVTSIGNLTITAFPKWHDAADPCSFMVSTNGVNVGVFTDIGTTCPQLIHHFRQCHAAFLEANYDDHMLDTGGYPYYLKHRIRGEKGHLSNKQALELFTTYRPAYMSHLVLSHISKNNNCPKLVNELFSTHAAGVKIIVASRYEETKVYAIQHEVLREKTSLPKGIQFPQLEFAFA</sequence>
<dbReference type="InterPro" id="IPR001279">
    <property type="entry name" value="Metallo-B-lactamas"/>
</dbReference>
<dbReference type="InterPro" id="IPR052533">
    <property type="entry name" value="WalJ/YycJ-like"/>
</dbReference>
<dbReference type="InterPro" id="IPR036866">
    <property type="entry name" value="RibonucZ/Hydroxyglut_hydro"/>
</dbReference>
<dbReference type="PANTHER" id="PTHR47619:SF1">
    <property type="entry name" value="EXODEOXYRIBONUCLEASE WALJ"/>
    <property type="match status" value="1"/>
</dbReference>
<organism evidence="2 3">
    <name type="scientific">Flavisolibacter ginsengisoli DSM 18119</name>
    <dbReference type="NCBI Taxonomy" id="1121884"/>
    <lineage>
        <taxon>Bacteria</taxon>
        <taxon>Pseudomonadati</taxon>
        <taxon>Bacteroidota</taxon>
        <taxon>Chitinophagia</taxon>
        <taxon>Chitinophagales</taxon>
        <taxon>Chitinophagaceae</taxon>
        <taxon>Flavisolibacter</taxon>
    </lineage>
</organism>
<proteinExistence type="predicted"/>
<dbReference type="SMART" id="SM00849">
    <property type="entry name" value="Lactamase_B"/>
    <property type="match status" value="1"/>
</dbReference>
<gene>
    <name evidence="2" type="ORF">SAMN02745131_00449</name>
</gene>
<feature type="domain" description="Metallo-beta-lactamase" evidence="1">
    <location>
        <begin position="13"/>
        <end position="182"/>
    </location>
</feature>
<accession>A0A1M4TXC7</accession>
<evidence type="ECO:0000313" key="2">
    <source>
        <dbReference type="EMBL" id="SHE49129.1"/>
    </source>
</evidence>
<reference evidence="2 3" key="1">
    <citation type="submission" date="2016-11" db="EMBL/GenBank/DDBJ databases">
        <authorList>
            <person name="Jaros S."/>
            <person name="Januszkiewicz K."/>
            <person name="Wedrychowicz H."/>
        </authorList>
    </citation>
    <scope>NUCLEOTIDE SEQUENCE [LARGE SCALE GENOMIC DNA]</scope>
    <source>
        <strain evidence="2 3">DSM 18119</strain>
    </source>
</reference>
<dbReference type="PANTHER" id="PTHR47619">
    <property type="entry name" value="METALLO-HYDROLASE YYCJ-RELATED"/>
    <property type="match status" value="1"/>
</dbReference>
<dbReference type="Proteomes" id="UP000184048">
    <property type="component" value="Unassembled WGS sequence"/>
</dbReference>
<keyword evidence="3" id="KW-1185">Reference proteome</keyword>
<dbReference type="SUPFAM" id="SSF56281">
    <property type="entry name" value="Metallo-hydrolase/oxidoreductase"/>
    <property type="match status" value="1"/>
</dbReference>
<protein>
    <submittedName>
        <fullName evidence="2">Phosphoribosyl 1,2-cyclic phosphodiesterase</fullName>
    </submittedName>
</protein>
<name>A0A1M4TXC7_9BACT</name>
<evidence type="ECO:0000313" key="3">
    <source>
        <dbReference type="Proteomes" id="UP000184048"/>
    </source>
</evidence>
<dbReference type="RefSeq" id="WP_072833625.1">
    <property type="nucleotide sequence ID" value="NZ_FQUU01000002.1"/>
</dbReference>
<dbReference type="Gene3D" id="3.60.15.10">
    <property type="entry name" value="Ribonuclease Z/Hydroxyacylglutathione hydrolase-like"/>
    <property type="match status" value="1"/>
</dbReference>
<dbReference type="OrthoDB" id="9781189at2"/>
<dbReference type="EMBL" id="FQUU01000002">
    <property type="protein sequence ID" value="SHE49129.1"/>
    <property type="molecule type" value="Genomic_DNA"/>
</dbReference>
<dbReference type="Pfam" id="PF12706">
    <property type="entry name" value="Lactamase_B_2"/>
    <property type="match status" value="1"/>
</dbReference>